<evidence type="ECO:0000313" key="3">
    <source>
        <dbReference type="Proteomes" id="UP000242367"/>
    </source>
</evidence>
<evidence type="ECO:0000256" key="1">
    <source>
        <dbReference type="SAM" id="Phobius"/>
    </source>
</evidence>
<comment type="caution">
    <text evidence="2">The sequence shown here is derived from an EMBL/GenBank/DDBJ whole genome shotgun (WGS) entry which is preliminary data.</text>
</comment>
<dbReference type="RefSeq" id="WP_168212005.1">
    <property type="nucleotide sequence ID" value="NZ_MTBP01000001.1"/>
</dbReference>
<reference evidence="2 3" key="1">
    <citation type="journal article" date="2017" name="Chemistry">
        <title>Isolation, Biosynthesis and Chemical Modifications of Rubterolones A-F: Rare Tropolone Alkaloids from Actinomadura sp. 5-2.</title>
        <authorList>
            <person name="Guo H."/>
            <person name="Benndorf R."/>
            <person name="Leichnitz D."/>
            <person name="Klassen J.L."/>
            <person name="Vollmers J."/>
            <person name="Gorls H."/>
            <person name="Steinacker M."/>
            <person name="Weigel C."/>
            <person name="Dahse H.M."/>
            <person name="Kaster A.K."/>
            <person name="de Beer Z.W."/>
            <person name="Poulsen M."/>
            <person name="Beemelmanns C."/>
        </authorList>
    </citation>
    <scope>NUCLEOTIDE SEQUENCE [LARGE SCALE GENOMIC DNA]</scope>
    <source>
        <strain evidence="2 3">5-2</strain>
    </source>
</reference>
<evidence type="ECO:0000313" key="2">
    <source>
        <dbReference type="EMBL" id="POM26594.1"/>
    </source>
</evidence>
<keyword evidence="1" id="KW-1133">Transmembrane helix</keyword>
<accession>A0A2P4UNG3</accession>
<keyword evidence="3" id="KW-1185">Reference proteome</keyword>
<feature type="transmembrane region" description="Helical" evidence="1">
    <location>
        <begin position="12"/>
        <end position="35"/>
    </location>
</feature>
<name>A0A2P4UNG3_9ACTN</name>
<dbReference type="Proteomes" id="UP000242367">
    <property type="component" value="Unassembled WGS sequence"/>
</dbReference>
<dbReference type="AlphaFoldDB" id="A0A2P4UNG3"/>
<proteinExistence type="predicted"/>
<keyword evidence="1" id="KW-0472">Membrane</keyword>
<organism evidence="2 3">
    <name type="scientific">Actinomadura rubteroloni</name>
    <dbReference type="NCBI Taxonomy" id="1926885"/>
    <lineage>
        <taxon>Bacteria</taxon>
        <taxon>Bacillati</taxon>
        <taxon>Actinomycetota</taxon>
        <taxon>Actinomycetes</taxon>
        <taxon>Streptosporangiales</taxon>
        <taxon>Thermomonosporaceae</taxon>
        <taxon>Actinomadura</taxon>
    </lineage>
</organism>
<gene>
    <name evidence="2" type="ORF">BTM25_09960</name>
</gene>
<keyword evidence="1" id="KW-0812">Transmembrane</keyword>
<dbReference type="EMBL" id="MTBP01000001">
    <property type="protein sequence ID" value="POM26594.1"/>
    <property type="molecule type" value="Genomic_DNA"/>
</dbReference>
<sequence>MPVGVLISLLKTASAMAVAIVAFCVVWLVLGVVALMKARSEDIPATVRALARWGRR</sequence>
<protein>
    <submittedName>
        <fullName evidence="2">Uncharacterized protein</fullName>
    </submittedName>
</protein>